<dbReference type="HOGENOM" id="CLU_1217631_0_0_2"/>
<dbReference type="KEGG" id="smr:Smar_0963"/>
<gene>
    <name evidence="1" type="ordered locus">Smar_0963</name>
</gene>
<reference evidence="2" key="1">
    <citation type="journal article" date="2009" name="BMC Genomics">
        <title>The complete genome sequence of Staphylothermus marinus reveals differences in sulfur metabolism among heterotrophic Crenarchaeota.</title>
        <authorList>
            <person name="Anderson I.J."/>
            <person name="Dharmarajan L."/>
            <person name="Rodriguez J."/>
            <person name="Hooper S."/>
            <person name="Porat I."/>
            <person name="Ulrich L.E."/>
            <person name="Elkins J.G."/>
            <person name="Mavromatis K."/>
            <person name="Sun H."/>
            <person name="Land M."/>
            <person name="Lapidus A."/>
            <person name="Lucas S."/>
            <person name="Barry K."/>
            <person name="Huber H."/>
            <person name="Zhulin I.B."/>
            <person name="Whitman W.B."/>
            <person name="Mukhopadhyay B."/>
            <person name="Woese C."/>
            <person name="Bristow J."/>
            <person name="Kyrpides N."/>
        </authorList>
    </citation>
    <scope>NUCLEOTIDE SEQUENCE [LARGE SCALE GENOMIC DNA]</scope>
    <source>
        <strain evidence="2">ATCC 43588 / DSM 3639 / JCM 9404 / F1</strain>
    </source>
</reference>
<dbReference type="EMBL" id="CP000575">
    <property type="protein sequence ID" value="ABN70062.1"/>
    <property type="molecule type" value="Genomic_DNA"/>
</dbReference>
<dbReference type="Proteomes" id="UP000000254">
    <property type="component" value="Chromosome"/>
</dbReference>
<reference evidence="1 2" key="2">
    <citation type="journal article" date="2009" name="Stand. Genomic Sci.">
        <title>Complete genome sequence of Staphylothermus marinus Stetter and Fiala 1986 type strain F1.</title>
        <authorList>
            <person name="Anderson I.J."/>
            <person name="Sun H."/>
            <person name="Lapidus A."/>
            <person name="Copeland A."/>
            <person name="Glavina Del Rio T."/>
            <person name="Tice H."/>
            <person name="Dalin E."/>
            <person name="Lucas S."/>
            <person name="Barry K."/>
            <person name="Land M."/>
            <person name="Richardson P."/>
            <person name="Huber H."/>
            <person name="Kyrpides N.C."/>
        </authorList>
    </citation>
    <scope>NUCLEOTIDE SEQUENCE [LARGE SCALE GENOMIC DNA]</scope>
    <source>
        <strain evidence="2">ATCC 43588 / DSM 3639 / JCM 9404 / F1</strain>
    </source>
</reference>
<evidence type="ECO:0000313" key="2">
    <source>
        <dbReference type="Proteomes" id="UP000000254"/>
    </source>
</evidence>
<organism evidence="1 2">
    <name type="scientific">Staphylothermus marinus (strain ATCC 43588 / DSM 3639 / JCM 9404 / F1)</name>
    <dbReference type="NCBI Taxonomy" id="399550"/>
    <lineage>
        <taxon>Archaea</taxon>
        <taxon>Thermoproteota</taxon>
        <taxon>Thermoprotei</taxon>
        <taxon>Desulfurococcales</taxon>
        <taxon>Desulfurococcaceae</taxon>
        <taxon>Staphylothermus</taxon>
    </lineage>
</organism>
<accession>A3DN52</accession>
<name>A3DN52_STAMF</name>
<keyword evidence="2" id="KW-1185">Reference proteome</keyword>
<protein>
    <submittedName>
        <fullName evidence="1">Uncharacterized protein</fullName>
    </submittedName>
</protein>
<proteinExistence type="predicted"/>
<dbReference type="RefSeq" id="WP_011839253.1">
    <property type="nucleotide sequence ID" value="NC_009033.1"/>
</dbReference>
<sequence>MPRIVSGTILMEPYSLSYDEIGKLLLEAIKQDIKQIHFNTKPGYSLLRIGKKTFYQPIAPLTIVFKEISRETILTMCSILENSRCIELLRDTWLDISPINIEILYRTYKLIEKSGREELRTNLTIHVENINEEYIDYMVIDYINTPLTWLSRRREFTDPIYRSALKKYTKEYPRKIMLGFLIRENNIVEPYIVIERRNNEIHVEAYKPAKPRIEKILFWHMVDILL</sequence>
<dbReference type="GeneID" id="4907724"/>
<dbReference type="AlphaFoldDB" id="A3DN52"/>
<dbReference type="OrthoDB" id="378525at2157"/>
<dbReference type="eggNOG" id="arCOG08878">
    <property type="taxonomic scope" value="Archaea"/>
</dbReference>
<evidence type="ECO:0000313" key="1">
    <source>
        <dbReference type="EMBL" id="ABN70062.1"/>
    </source>
</evidence>
<dbReference type="STRING" id="399550.Smar_0963"/>